<protein>
    <submittedName>
        <fullName evidence="1">Uncharacterized protein</fullName>
    </submittedName>
</protein>
<gene>
    <name evidence="1" type="ORF">BCUN_0703</name>
</gene>
<keyword evidence="2" id="KW-1185">Reference proteome</keyword>
<evidence type="ECO:0000313" key="1">
    <source>
        <dbReference type="EMBL" id="KFI66196.1"/>
    </source>
</evidence>
<sequence>MLFSFSFPFLSCEGPYQTVRALLRVPLSREILFKK</sequence>
<evidence type="ECO:0000313" key="2">
    <source>
        <dbReference type="Proteomes" id="UP000029067"/>
    </source>
</evidence>
<proteinExistence type="predicted"/>
<reference evidence="1 2" key="1">
    <citation type="submission" date="2014-03" db="EMBL/GenBank/DDBJ databases">
        <title>Genomics of Bifidobacteria.</title>
        <authorList>
            <person name="Ventura M."/>
            <person name="Milani C."/>
            <person name="Lugli G.A."/>
        </authorList>
    </citation>
    <scope>NUCLEOTIDE SEQUENCE [LARGE SCALE GENOMIC DNA]</scope>
    <source>
        <strain evidence="1 2">LMG 10738</strain>
    </source>
</reference>
<dbReference type="Proteomes" id="UP000029067">
    <property type="component" value="Unassembled WGS sequence"/>
</dbReference>
<accession>A0A087B596</accession>
<dbReference type="EMBL" id="JGYV01000001">
    <property type="protein sequence ID" value="KFI66196.1"/>
    <property type="molecule type" value="Genomic_DNA"/>
</dbReference>
<name>A0A087B596_9BIFI</name>
<comment type="caution">
    <text evidence="1">The sequence shown here is derived from an EMBL/GenBank/DDBJ whole genome shotgun (WGS) entry which is preliminary data.</text>
</comment>
<dbReference type="AlphaFoldDB" id="A0A087B596"/>
<dbReference type="STRING" id="1688.BCUN_0703"/>
<organism evidence="1 2">
    <name type="scientific">Bifidobacterium cuniculi</name>
    <dbReference type="NCBI Taxonomy" id="1688"/>
    <lineage>
        <taxon>Bacteria</taxon>
        <taxon>Bacillati</taxon>
        <taxon>Actinomycetota</taxon>
        <taxon>Actinomycetes</taxon>
        <taxon>Bifidobacteriales</taxon>
        <taxon>Bifidobacteriaceae</taxon>
        <taxon>Bifidobacterium</taxon>
    </lineage>
</organism>